<dbReference type="Proteomes" id="UP000799536">
    <property type="component" value="Unassembled WGS sequence"/>
</dbReference>
<dbReference type="PANTHER" id="PTHR30574">
    <property type="entry name" value="INNER MEMBRANE PROTEIN YEDE"/>
    <property type="match status" value="1"/>
</dbReference>
<reference evidence="9" key="1">
    <citation type="journal article" date="2020" name="Stud. Mycol.">
        <title>101 Dothideomycetes genomes: a test case for predicting lifestyles and emergence of pathogens.</title>
        <authorList>
            <person name="Haridas S."/>
            <person name="Albert R."/>
            <person name="Binder M."/>
            <person name="Bloem J."/>
            <person name="Labutti K."/>
            <person name="Salamov A."/>
            <person name="Andreopoulos B."/>
            <person name="Baker S."/>
            <person name="Barry K."/>
            <person name="Bills G."/>
            <person name="Bluhm B."/>
            <person name="Cannon C."/>
            <person name="Castanera R."/>
            <person name="Culley D."/>
            <person name="Daum C."/>
            <person name="Ezra D."/>
            <person name="Gonzalez J."/>
            <person name="Henrissat B."/>
            <person name="Kuo A."/>
            <person name="Liang C."/>
            <person name="Lipzen A."/>
            <person name="Lutzoni F."/>
            <person name="Magnuson J."/>
            <person name="Mondo S."/>
            <person name="Nolan M."/>
            <person name="Ohm R."/>
            <person name="Pangilinan J."/>
            <person name="Park H.-J."/>
            <person name="Ramirez L."/>
            <person name="Alfaro M."/>
            <person name="Sun H."/>
            <person name="Tritt A."/>
            <person name="Yoshinaga Y."/>
            <person name="Zwiers L.-H."/>
            <person name="Turgeon B."/>
            <person name="Goodwin S."/>
            <person name="Spatafora J."/>
            <person name="Crous P."/>
            <person name="Grigoriev I."/>
        </authorList>
    </citation>
    <scope>NUCLEOTIDE SEQUENCE</scope>
    <source>
        <strain evidence="9">ATCC 74209</strain>
    </source>
</reference>
<organism evidence="9 10">
    <name type="scientific">Delitschia confertaspora ATCC 74209</name>
    <dbReference type="NCBI Taxonomy" id="1513339"/>
    <lineage>
        <taxon>Eukaryota</taxon>
        <taxon>Fungi</taxon>
        <taxon>Dikarya</taxon>
        <taxon>Ascomycota</taxon>
        <taxon>Pezizomycotina</taxon>
        <taxon>Dothideomycetes</taxon>
        <taxon>Pleosporomycetidae</taxon>
        <taxon>Pleosporales</taxon>
        <taxon>Delitschiaceae</taxon>
        <taxon>Delitschia</taxon>
    </lineage>
</organism>
<gene>
    <name evidence="9" type="ORF">GQ43DRAFT_231738</name>
</gene>
<dbReference type="AlphaFoldDB" id="A0A9P4JWJ3"/>
<dbReference type="InterPro" id="IPR007272">
    <property type="entry name" value="Sulf_transp_TsuA/YedE"/>
</dbReference>
<evidence type="ECO:0000256" key="3">
    <source>
        <dbReference type="ARBA" id="ARBA00022475"/>
    </source>
</evidence>
<evidence type="ECO:0000313" key="10">
    <source>
        <dbReference type="Proteomes" id="UP000799536"/>
    </source>
</evidence>
<comment type="subcellular location">
    <subcellularLocation>
        <location evidence="1">Cell inner membrane</location>
        <topology evidence="1">Multi-pass membrane protein</topology>
    </subcellularLocation>
</comment>
<proteinExistence type="predicted"/>
<feature type="transmembrane region" description="Helical" evidence="8">
    <location>
        <begin position="118"/>
        <end position="135"/>
    </location>
</feature>
<evidence type="ECO:0000256" key="1">
    <source>
        <dbReference type="ARBA" id="ARBA00004429"/>
    </source>
</evidence>
<feature type="transmembrane region" description="Helical" evidence="8">
    <location>
        <begin position="161"/>
        <end position="183"/>
    </location>
</feature>
<dbReference type="InterPro" id="IPR046513">
    <property type="entry name" value="DUF6691"/>
</dbReference>
<dbReference type="EMBL" id="ML993891">
    <property type="protein sequence ID" value="KAF2203848.1"/>
    <property type="molecule type" value="Genomic_DNA"/>
</dbReference>
<feature type="transmembrane region" description="Helical" evidence="8">
    <location>
        <begin position="76"/>
        <end position="97"/>
    </location>
</feature>
<name>A0A9P4JWJ3_9PLEO</name>
<protein>
    <submittedName>
        <fullName evidence="9">YeeE/YedE family integral membrane protein-like protein</fullName>
    </submittedName>
</protein>
<accession>A0A9P4JWJ3</accession>
<keyword evidence="3" id="KW-1003">Cell membrane</keyword>
<dbReference type="GO" id="GO:0005886">
    <property type="term" value="C:plasma membrane"/>
    <property type="evidence" value="ECO:0007669"/>
    <property type="project" value="UniProtKB-SubCell"/>
</dbReference>
<dbReference type="Pfam" id="PF04143">
    <property type="entry name" value="Sulf_transp"/>
    <property type="match status" value="1"/>
</dbReference>
<feature type="transmembrane region" description="Helical" evidence="8">
    <location>
        <begin position="284"/>
        <end position="307"/>
    </location>
</feature>
<evidence type="ECO:0000256" key="6">
    <source>
        <dbReference type="ARBA" id="ARBA00022989"/>
    </source>
</evidence>
<evidence type="ECO:0000256" key="4">
    <source>
        <dbReference type="ARBA" id="ARBA00022519"/>
    </source>
</evidence>
<feature type="transmembrane region" description="Helical" evidence="8">
    <location>
        <begin position="47"/>
        <end position="64"/>
    </location>
</feature>
<evidence type="ECO:0000256" key="2">
    <source>
        <dbReference type="ARBA" id="ARBA00022448"/>
    </source>
</evidence>
<evidence type="ECO:0000256" key="8">
    <source>
        <dbReference type="SAM" id="Phobius"/>
    </source>
</evidence>
<evidence type="ECO:0000313" key="9">
    <source>
        <dbReference type="EMBL" id="KAF2203848.1"/>
    </source>
</evidence>
<dbReference type="PANTHER" id="PTHR30574:SF1">
    <property type="entry name" value="SULPHUR TRANSPORT DOMAIN-CONTAINING PROTEIN"/>
    <property type="match status" value="1"/>
</dbReference>
<keyword evidence="7 8" id="KW-0472">Membrane</keyword>
<keyword evidence="4" id="KW-0997">Cell inner membrane</keyword>
<evidence type="ECO:0000256" key="7">
    <source>
        <dbReference type="ARBA" id="ARBA00023136"/>
    </source>
</evidence>
<keyword evidence="2" id="KW-0813">Transport</keyword>
<evidence type="ECO:0000256" key="5">
    <source>
        <dbReference type="ARBA" id="ARBA00022692"/>
    </source>
</evidence>
<keyword evidence="6 8" id="KW-1133">Transmembrane helix</keyword>
<keyword evidence="5 8" id="KW-0812">Transmembrane</keyword>
<comment type="caution">
    <text evidence="9">The sequence shown here is derived from an EMBL/GenBank/DDBJ whole genome shotgun (WGS) entry which is preliminary data.</text>
</comment>
<dbReference type="OrthoDB" id="10254418at2759"/>
<keyword evidence="10" id="KW-1185">Reference proteome</keyword>
<dbReference type="Pfam" id="PF20398">
    <property type="entry name" value="DUF6691"/>
    <property type="match status" value="1"/>
</dbReference>
<sequence>MFTPIETSVGAVLLHQATSVLLYQNGSILGASGLLRKLFAVPSKETIAFFAGMAMSFLPLKLFLPELLPVYPSAPSSVQACLTTVGIGLLVGLGTKLSNGCTSGHMLCGLARLSGRSLIAVATFFPIAILTHHLAHPSIYTEACPVGTPCYTATYPPQSTIFSIILLAASTILAAQIIPRIIARTESQESKSYASPARQATQFFSGLEFGLGLHISGMSNPSKTLGFLSFPKLDAWDPSLALVMLFGVLPNMIEIQSKGFKNPPAFDKGYNVPTKTIKDTDWKFVLGAAMFGVGWGLCGVCPGPAALRSVAQPLWGALWMAGFWLGGKLAF</sequence>